<keyword evidence="1" id="KW-0489">Methyltransferase</keyword>
<evidence type="ECO:0000256" key="1">
    <source>
        <dbReference type="ARBA" id="ARBA00022603"/>
    </source>
</evidence>
<dbReference type="GO" id="GO:0032259">
    <property type="term" value="P:methylation"/>
    <property type="evidence" value="ECO:0007669"/>
    <property type="project" value="UniProtKB-KW"/>
</dbReference>
<evidence type="ECO:0000313" key="4">
    <source>
        <dbReference type="Proteomes" id="UP000243459"/>
    </source>
</evidence>
<feature type="compositionally biased region" description="Acidic residues" evidence="2">
    <location>
        <begin position="1"/>
        <end position="16"/>
    </location>
</feature>
<dbReference type="Proteomes" id="UP000243459">
    <property type="component" value="Chromosome 1"/>
</dbReference>
<dbReference type="InterPro" id="IPR004159">
    <property type="entry name" value="Put_SAM_MeTrfase"/>
</dbReference>
<proteinExistence type="predicted"/>
<name>A0A5P1FRG3_ASPOF</name>
<protein>
    <submittedName>
        <fullName evidence="3">Uncharacterized protein</fullName>
    </submittedName>
</protein>
<feature type="region of interest" description="Disordered" evidence="2">
    <location>
        <begin position="1"/>
        <end position="23"/>
    </location>
</feature>
<gene>
    <name evidence="3" type="ORF">A4U43_C01F22000</name>
</gene>
<reference evidence="4" key="1">
    <citation type="journal article" date="2017" name="Nat. Commun.">
        <title>The asparagus genome sheds light on the origin and evolution of a young Y chromosome.</title>
        <authorList>
            <person name="Harkess A."/>
            <person name="Zhou J."/>
            <person name="Xu C."/>
            <person name="Bowers J.E."/>
            <person name="Van der Hulst R."/>
            <person name="Ayyampalayam S."/>
            <person name="Mercati F."/>
            <person name="Riccardi P."/>
            <person name="McKain M.R."/>
            <person name="Kakrana A."/>
            <person name="Tang H."/>
            <person name="Ray J."/>
            <person name="Groenendijk J."/>
            <person name="Arikit S."/>
            <person name="Mathioni S.M."/>
            <person name="Nakano M."/>
            <person name="Shan H."/>
            <person name="Telgmann-Rauber A."/>
            <person name="Kanno A."/>
            <person name="Yue Z."/>
            <person name="Chen H."/>
            <person name="Li W."/>
            <person name="Chen Y."/>
            <person name="Xu X."/>
            <person name="Zhang Y."/>
            <person name="Luo S."/>
            <person name="Chen H."/>
            <person name="Gao J."/>
            <person name="Mao Z."/>
            <person name="Pires J.C."/>
            <person name="Luo M."/>
            <person name="Kudrna D."/>
            <person name="Wing R.A."/>
            <person name="Meyers B.C."/>
            <person name="Yi K."/>
            <person name="Kong H."/>
            <person name="Lavrijsen P."/>
            <person name="Sunseri F."/>
            <person name="Falavigna A."/>
            <person name="Ye Y."/>
            <person name="Leebens-Mack J.H."/>
            <person name="Chen G."/>
        </authorList>
    </citation>
    <scope>NUCLEOTIDE SEQUENCE [LARGE SCALE GENOMIC DNA]</scope>
    <source>
        <strain evidence="4">cv. DH0086</strain>
    </source>
</reference>
<dbReference type="GO" id="GO:0008168">
    <property type="term" value="F:methyltransferase activity"/>
    <property type="evidence" value="ECO:0007669"/>
    <property type="project" value="UniProtKB-KW"/>
</dbReference>
<dbReference type="Gramene" id="ONK80808">
    <property type="protein sequence ID" value="ONK80808"/>
    <property type="gene ID" value="A4U43_C01F22000"/>
</dbReference>
<evidence type="ECO:0000256" key="2">
    <source>
        <dbReference type="SAM" id="MobiDB-lite"/>
    </source>
</evidence>
<evidence type="ECO:0000313" key="3">
    <source>
        <dbReference type="EMBL" id="ONK80808.1"/>
    </source>
</evidence>
<accession>A0A5P1FRG3</accession>
<keyword evidence="4" id="KW-1185">Reference proteome</keyword>
<keyword evidence="1" id="KW-0808">Transferase</keyword>
<dbReference type="Pfam" id="PF03141">
    <property type="entry name" value="Methyltransf_29"/>
    <property type="match status" value="1"/>
</dbReference>
<dbReference type="AlphaFoldDB" id="A0A5P1FRG3"/>
<sequence>MRTSPSEDDDENDDGEISSTTFEKAAAQKDDLVDLLLRRLEICELMSLEECSRTRERIWGSDGSVAGEGSRSRGTLLLELNRVLRPGGFFVWSATPVYQKLNEDVEIWDGDSPHPPPKPKPKEKTSVDSIMYFLNYYGSREG</sequence>
<dbReference type="EMBL" id="CM007381">
    <property type="protein sequence ID" value="ONK80808.1"/>
    <property type="molecule type" value="Genomic_DNA"/>
</dbReference>
<organism evidence="3 4">
    <name type="scientific">Asparagus officinalis</name>
    <name type="common">Garden asparagus</name>
    <dbReference type="NCBI Taxonomy" id="4686"/>
    <lineage>
        <taxon>Eukaryota</taxon>
        <taxon>Viridiplantae</taxon>
        <taxon>Streptophyta</taxon>
        <taxon>Embryophyta</taxon>
        <taxon>Tracheophyta</taxon>
        <taxon>Spermatophyta</taxon>
        <taxon>Magnoliopsida</taxon>
        <taxon>Liliopsida</taxon>
        <taxon>Asparagales</taxon>
        <taxon>Asparagaceae</taxon>
        <taxon>Asparagoideae</taxon>
        <taxon>Asparagus</taxon>
    </lineage>
</organism>